<dbReference type="Proteomes" id="UP000053477">
    <property type="component" value="Unassembled WGS sequence"/>
</dbReference>
<name>A0A0H2QWZ9_9AGAM</name>
<evidence type="ECO:0000313" key="2">
    <source>
        <dbReference type="Proteomes" id="UP000053477"/>
    </source>
</evidence>
<sequence length="238" mass="27404">ARVRLGGVNTHVRSTQIVEPVEMCCRGENNLTPSRALEIDSGCRELPKYSVIAKTLERPGVHLRTRMPSRSIPIENSELHRRCNTRTPRYRQTRAVEGARYIPSSRKQLWVKVRILRNRSDELNVLTNRSTRRPSSEIDVDRRGFPKYTVNVPRRSRMLATDSTSQELSKHTLDAYLRMLASVRYVPSACTLVIGHSRCALTQCAIDEDLALHGHWMIVKSKLHLRKAYPKRGRAKRR</sequence>
<keyword evidence="2" id="KW-1185">Reference proteome</keyword>
<protein>
    <submittedName>
        <fullName evidence="1">Uncharacterized protein</fullName>
    </submittedName>
</protein>
<proteinExistence type="predicted"/>
<dbReference type="EMBL" id="KQ086956">
    <property type="protein sequence ID" value="KLO03849.1"/>
    <property type="molecule type" value="Genomic_DNA"/>
</dbReference>
<organism evidence="1 2">
    <name type="scientific">Schizopora paradoxa</name>
    <dbReference type="NCBI Taxonomy" id="27342"/>
    <lineage>
        <taxon>Eukaryota</taxon>
        <taxon>Fungi</taxon>
        <taxon>Dikarya</taxon>
        <taxon>Basidiomycota</taxon>
        <taxon>Agaricomycotina</taxon>
        <taxon>Agaricomycetes</taxon>
        <taxon>Hymenochaetales</taxon>
        <taxon>Schizoporaceae</taxon>
        <taxon>Schizopora</taxon>
    </lineage>
</organism>
<feature type="non-terminal residue" evidence="1">
    <location>
        <position position="1"/>
    </location>
</feature>
<dbReference type="AlphaFoldDB" id="A0A0H2QWZ9"/>
<accession>A0A0H2QWZ9</accession>
<reference evidence="1 2" key="1">
    <citation type="submission" date="2015-04" db="EMBL/GenBank/DDBJ databases">
        <title>Complete genome sequence of Schizopora paradoxa KUC8140, a cosmopolitan wood degrader in East Asia.</title>
        <authorList>
            <consortium name="DOE Joint Genome Institute"/>
            <person name="Min B."/>
            <person name="Park H."/>
            <person name="Jang Y."/>
            <person name="Kim J.-J."/>
            <person name="Kim K.H."/>
            <person name="Pangilinan J."/>
            <person name="Lipzen A."/>
            <person name="Riley R."/>
            <person name="Grigoriev I.V."/>
            <person name="Spatafora J.W."/>
            <person name="Choi I.-G."/>
        </authorList>
    </citation>
    <scope>NUCLEOTIDE SEQUENCE [LARGE SCALE GENOMIC DNA]</scope>
    <source>
        <strain evidence="1 2">KUC8140</strain>
    </source>
</reference>
<evidence type="ECO:0000313" key="1">
    <source>
        <dbReference type="EMBL" id="KLO03849.1"/>
    </source>
</evidence>
<dbReference type="InParanoid" id="A0A0H2QWZ9"/>
<gene>
    <name evidence="1" type="ORF">SCHPADRAFT_897500</name>
</gene>